<gene>
    <name evidence="1" type="ORF">HFA01_28680</name>
</gene>
<accession>A0A511WTY4</accession>
<evidence type="ECO:0000313" key="2">
    <source>
        <dbReference type="Proteomes" id="UP000321886"/>
    </source>
</evidence>
<proteinExistence type="predicted"/>
<name>A0A511WTY4_9BACI</name>
<dbReference type="Proteomes" id="UP000321886">
    <property type="component" value="Unassembled WGS sequence"/>
</dbReference>
<sequence>MNKIQIVNVSKHAVDRFGQRITTESYWDSVRFIRREIWSGVILYSAPNKDRGKGIVTYIRNNGLVFVVDTTDHERAVVLTMYLEGEMVGNA</sequence>
<evidence type="ECO:0000313" key="1">
    <source>
        <dbReference type="EMBL" id="GEN54606.1"/>
    </source>
</evidence>
<reference evidence="1 2" key="1">
    <citation type="submission" date="2019-07" db="EMBL/GenBank/DDBJ databases">
        <title>Whole genome shotgun sequence of Halobacillus faecis NBRC 103569.</title>
        <authorList>
            <person name="Hosoyama A."/>
            <person name="Uohara A."/>
            <person name="Ohji S."/>
            <person name="Ichikawa N."/>
        </authorList>
    </citation>
    <scope>NUCLEOTIDE SEQUENCE [LARGE SCALE GENOMIC DNA]</scope>
    <source>
        <strain evidence="1 2">NBRC 103569</strain>
    </source>
</reference>
<comment type="caution">
    <text evidence="1">The sequence shown here is derived from an EMBL/GenBank/DDBJ whole genome shotgun (WGS) entry which is preliminary data.</text>
</comment>
<dbReference type="EMBL" id="BJYD01000026">
    <property type="protein sequence ID" value="GEN54606.1"/>
    <property type="molecule type" value="Genomic_DNA"/>
</dbReference>
<dbReference type="AlphaFoldDB" id="A0A511WTY4"/>
<dbReference type="RefSeq" id="WP_146817322.1">
    <property type="nucleotide sequence ID" value="NZ_BJYD01000026.1"/>
</dbReference>
<organism evidence="1 2">
    <name type="scientific">Halobacillus faecis</name>
    <dbReference type="NCBI Taxonomy" id="360184"/>
    <lineage>
        <taxon>Bacteria</taxon>
        <taxon>Bacillati</taxon>
        <taxon>Bacillota</taxon>
        <taxon>Bacilli</taxon>
        <taxon>Bacillales</taxon>
        <taxon>Bacillaceae</taxon>
        <taxon>Halobacillus</taxon>
    </lineage>
</organism>
<protein>
    <submittedName>
        <fullName evidence="1">Uncharacterized protein</fullName>
    </submittedName>
</protein>
<keyword evidence="2" id="KW-1185">Reference proteome</keyword>